<dbReference type="AlphaFoldDB" id="X1PJ88"/>
<keyword evidence="2" id="KW-0808">Transferase</keyword>
<proteinExistence type="predicted"/>
<sequence>LADTIKREFDPDVIVGIARGGLIPAVRLSHLLGDKLLRVIHVKYYKGVNLHLKKPELYVDIKRISGKVLVVDDVTDTGTSLEFVLKHLKRKGAKEIRVATIAYKPKSRFKPDYYRFETDKWIVFPWEEAPLKRGGQ</sequence>
<reference evidence="4" key="1">
    <citation type="journal article" date="2014" name="Front. Microbiol.">
        <title>High frequency of phylogenetically diverse reductive dehalogenase-homologous genes in deep subseafloor sedimentary metagenomes.</title>
        <authorList>
            <person name="Kawai M."/>
            <person name="Futagami T."/>
            <person name="Toyoda A."/>
            <person name="Takaki Y."/>
            <person name="Nishi S."/>
            <person name="Hori S."/>
            <person name="Arai W."/>
            <person name="Tsubouchi T."/>
            <person name="Morono Y."/>
            <person name="Uchiyama I."/>
            <person name="Ito T."/>
            <person name="Fujiyama A."/>
            <person name="Inagaki F."/>
            <person name="Takami H."/>
        </authorList>
    </citation>
    <scope>NUCLEOTIDE SEQUENCE</scope>
    <source>
        <strain evidence="4">Expedition CK06-06</strain>
    </source>
</reference>
<dbReference type="Gene3D" id="3.40.50.2020">
    <property type="match status" value="1"/>
</dbReference>
<dbReference type="EMBL" id="BARV01026581">
    <property type="protein sequence ID" value="GAI42566.1"/>
    <property type="molecule type" value="Genomic_DNA"/>
</dbReference>
<dbReference type="InterPro" id="IPR000836">
    <property type="entry name" value="PRTase_dom"/>
</dbReference>
<evidence type="ECO:0000259" key="3">
    <source>
        <dbReference type="Pfam" id="PF00156"/>
    </source>
</evidence>
<dbReference type="PANTHER" id="PTHR43363:SF1">
    <property type="entry name" value="HYPOXANTHINE-GUANINE PHOSPHORIBOSYLTRANSFERASE"/>
    <property type="match status" value="1"/>
</dbReference>
<name>X1PJ88_9ZZZZ</name>
<dbReference type="Pfam" id="PF00156">
    <property type="entry name" value="Pribosyltran"/>
    <property type="match status" value="1"/>
</dbReference>
<accession>X1PJ88</accession>
<dbReference type="SUPFAM" id="SSF53271">
    <property type="entry name" value="PRTase-like"/>
    <property type="match status" value="1"/>
</dbReference>
<evidence type="ECO:0000256" key="1">
    <source>
        <dbReference type="ARBA" id="ARBA00022676"/>
    </source>
</evidence>
<feature type="non-terminal residue" evidence="4">
    <location>
        <position position="1"/>
    </location>
</feature>
<evidence type="ECO:0000256" key="2">
    <source>
        <dbReference type="ARBA" id="ARBA00022679"/>
    </source>
</evidence>
<feature type="domain" description="Phosphoribosyltransferase" evidence="3">
    <location>
        <begin position="9"/>
        <end position="129"/>
    </location>
</feature>
<dbReference type="CDD" id="cd06223">
    <property type="entry name" value="PRTases_typeI"/>
    <property type="match status" value="1"/>
</dbReference>
<gene>
    <name evidence="4" type="ORF">S06H3_42925</name>
</gene>
<keyword evidence="1" id="KW-0328">Glycosyltransferase</keyword>
<dbReference type="InterPro" id="IPR029057">
    <property type="entry name" value="PRTase-like"/>
</dbReference>
<dbReference type="PANTHER" id="PTHR43363">
    <property type="entry name" value="HYPOXANTHINE PHOSPHORIBOSYLTRANSFERASE"/>
    <property type="match status" value="1"/>
</dbReference>
<comment type="caution">
    <text evidence="4">The sequence shown here is derived from an EMBL/GenBank/DDBJ whole genome shotgun (WGS) entry which is preliminary data.</text>
</comment>
<protein>
    <recommendedName>
        <fullName evidence="3">Phosphoribosyltransferase domain-containing protein</fullName>
    </recommendedName>
</protein>
<organism evidence="4">
    <name type="scientific">marine sediment metagenome</name>
    <dbReference type="NCBI Taxonomy" id="412755"/>
    <lineage>
        <taxon>unclassified sequences</taxon>
        <taxon>metagenomes</taxon>
        <taxon>ecological metagenomes</taxon>
    </lineage>
</organism>
<dbReference type="GO" id="GO:0016757">
    <property type="term" value="F:glycosyltransferase activity"/>
    <property type="evidence" value="ECO:0007669"/>
    <property type="project" value="UniProtKB-KW"/>
</dbReference>
<evidence type="ECO:0000313" key="4">
    <source>
        <dbReference type="EMBL" id="GAI42566.1"/>
    </source>
</evidence>